<feature type="region of interest" description="Disordered" evidence="1">
    <location>
        <begin position="78"/>
        <end position="106"/>
    </location>
</feature>
<dbReference type="AlphaFoldDB" id="A0AAE0TAY0"/>
<organism evidence="3 4">
    <name type="scientific">Potamilus streckersoni</name>
    <dbReference type="NCBI Taxonomy" id="2493646"/>
    <lineage>
        <taxon>Eukaryota</taxon>
        <taxon>Metazoa</taxon>
        <taxon>Spiralia</taxon>
        <taxon>Lophotrochozoa</taxon>
        <taxon>Mollusca</taxon>
        <taxon>Bivalvia</taxon>
        <taxon>Autobranchia</taxon>
        <taxon>Heteroconchia</taxon>
        <taxon>Palaeoheterodonta</taxon>
        <taxon>Unionida</taxon>
        <taxon>Unionoidea</taxon>
        <taxon>Unionidae</taxon>
        <taxon>Ambleminae</taxon>
        <taxon>Lampsilini</taxon>
        <taxon>Potamilus</taxon>
    </lineage>
</organism>
<accession>A0AAE0TAY0</accession>
<proteinExistence type="predicted"/>
<feature type="compositionally biased region" description="Low complexity" evidence="1">
    <location>
        <begin position="86"/>
        <end position="98"/>
    </location>
</feature>
<evidence type="ECO:0000313" key="4">
    <source>
        <dbReference type="Proteomes" id="UP001195483"/>
    </source>
</evidence>
<reference evidence="3" key="3">
    <citation type="submission" date="2023-05" db="EMBL/GenBank/DDBJ databases">
        <authorList>
            <person name="Smith C.H."/>
        </authorList>
    </citation>
    <scope>NUCLEOTIDE SEQUENCE</scope>
    <source>
        <strain evidence="3">CHS0354</strain>
        <tissue evidence="3">Mantle</tissue>
    </source>
</reference>
<evidence type="ECO:0000259" key="2">
    <source>
        <dbReference type="PROSITE" id="PS51034"/>
    </source>
</evidence>
<protein>
    <recommendedName>
        <fullName evidence="2">ZP domain-containing protein</fullName>
    </recommendedName>
</protein>
<keyword evidence="4" id="KW-1185">Reference proteome</keyword>
<sequence length="146" mass="15839">MDTVLLSNFTDMNTPTIPPIASSAPIVPRHSMEARLYAFHFVGSYSIEIVCNITVCQSDDNSCPSNVVPTHVILAPTTGSSNTGLTPVTSSTTKSSPPNSARRKRNVVPVGPRTETVRTYIRVVDTFADIMHAYGTSKGNRITHNY</sequence>
<evidence type="ECO:0000256" key="1">
    <source>
        <dbReference type="SAM" id="MobiDB-lite"/>
    </source>
</evidence>
<dbReference type="EMBL" id="JAEAOA010001404">
    <property type="protein sequence ID" value="KAK3607014.1"/>
    <property type="molecule type" value="Genomic_DNA"/>
</dbReference>
<evidence type="ECO:0000313" key="3">
    <source>
        <dbReference type="EMBL" id="KAK3607014.1"/>
    </source>
</evidence>
<name>A0AAE0TAY0_9BIVA</name>
<comment type="caution">
    <text evidence="3">The sequence shown here is derived from an EMBL/GenBank/DDBJ whole genome shotgun (WGS) entry which is preliminary data.</text>
</comment>
<dbReference type="InterPro" id="IPR001507">
    <property type="entry name" value="ZP_dom"/>
</dbReference>
<dbReference type="PROSITE" id="PS51034">
    <property type="entry name" value="ZP_2"/>
    <property type="match status" value="1"/>
</dbReference>
<reference evidence="3" key="1">
    <citation type="journal article" date="2021" name="Genome Biol. Evol.">
        <title>A High-Quality Reference Genome for a Parasitic Bivalve with Doubly Uniparental Inheritance (Bivalvia: Unionida).</title>
        <authorList>
            <person name="Smith C.H."/>
        </authorList>
    </citation>
    <scope>NUCLEOTIDE SEQUENCE</scope>
    <source>
        <strain evidence="3">CHS0354</strain>
    </source>
</reference>
<dbReference type="Proteomes" id="UP001195483">
    <property type="component" value="Unassembled WGS sequence"/>
</dbReference>
<gene>
    <name evidence="3" type="ORF">CHS0354_023175</name>
</gene>
<reference evidence="3" key="2">
    <citation type="journal article" date="2021" name="Genome Biol. Evol.">
        <title>Developing a high-quality reference genome for a parasitic bivalve with doubly uniparental inheritance (Bivalvia: Unionida).</title>
        <authorList>
            <person name="Smith C.H."/>
        </authorList>
    </citation>
    <scope>NUCLEOTIDE SEQUENCE</scope>
    <source>
        <strain evidence="3">CHS0354</strain>
        <tissue evidence="3">Mantle</tissue>
    </source>
</reference>
<feature type="domain" description="ZP" evidence="2">
    <location>
        <begin position="1"/>
        <end position="70"/>
    </location>
</feature>